<dbReference type="EMBL" id="JAWQEG010002250">
    <property type="protein sequence ID" value="KAK3873206.1"/>
    <property type="molecule type" value="Genomic_DNA"/>
</dbReference>
<proteinExistence type="predicted"/>
<dbReference type="InterPro" id="IPR012337">
    <property type="entry name" value="RNaseH-like_sf"/>
</dbReference>
<dbReference type="Proteomes" id="UP001286313">
    <property type="component" value="Unassembled WGS sequence"/>
</dbReference>
<dbReference type="PANTHER" id="PTHR47331:SF1">
    <property type="entry name" value="GAG-LIKE PROTEIN"/>
    <property type="match status" value="1"/>
</dbReference>
<evidence type="ECO:0000313" key="1">
    <source>
        <dbReference type="EMBL" id="KAK3873206.1"/>
    </source>
</evidence>
<dbReference type="InterPro" id="IPR036397">
    <property type="entry name" value="RNaseH_sf"/>
</dbReference>
<dbReference type="GO" id="GO:0003676">
    <property type="term" value="F:nucleic acid binding"/>
    <property type="evidence" value="ECO:0007669"/>
    <property type="project" value="InterPro"/>
</dbReference>
<evidence type="ECO:0000313" key="2">
    <source>
        <dbReference type="Proteomes" id="UP001286313"/>
    </source>
</evidence>
<dbReference type="Gene3D" id="3.30.420.10">
    <property type="entry name" value="Ribonuclease H-like superfamily/Ribonuclease H"/>
    <property type="match status" value="1"/>
</dbReference>
<dbReference type="SUPFAM" id="SSF53098">
    <property type="entry name" value="Ribonuclease H-like"/>
    <property type="match status" value="1"/>
</dbReference>
<evidence type="ECO:0008006" key="3">
    <source>
        <dbReference type="Google" id="ProtNLM"/>
    </source>
</evidence>
<accession>A0AAE1FGQ8</accession>
<gene>
    <name evidence="1" type="ORF">Pcinc_021775</name>
</gene>
<protein>
    <recommendedName>
        <fullName evidence="3">Integrase catalytic domain-containing protein</fullName>
    </recommendedName>
</protein>
<keyword evidence="2" id="KW-1185">Reference proteome</keyword>
<name>A0AAE1FGQ8_PETCI</name>
<reference evidence="1" key="1">
    <citation type="submission" date="2023-10" db="EMBL/GenBank/DDBJ databases">
        <title>Genome assemblies of two species of porcelain crab, Petrolisthes cinctipes and Petrolisthes manimaculis (Anomura: Porcellanidae).</title>
        <authorList>
            <person name="Angst P."/>
        </authorList>
    </citation>
    <scope>NUCLEOTIDE SEQUENCE</scope>
    <source>
        <strain evidence="1">PB745_01</strain>
        <tissue evidence="1">Gill</tissue>
    </source>
</reference>
<dbReference type="AlphaFoldDB" id="A0AAE1FGQ8"/>
<sequence length="119" mass="14204">MPERIRSDNGTNMTRADKDLKIVMQKWRCNKHIHHELLKKQIEWIFNPPRTSHMGEYWERQIKTVDEERLQTLFCEVEAVINGRPITPASEDPNHLEACNGCYCVVKCYRHLHLPIFFE</sequence>
<dbReference type="PANTHER" id="PTHR47331">
    <property type="entry name" value="PHD-TYPE DOMAIN-CONTAINING PROTEIN"/>
    <property type="match status" value="1"/>
</dbReference>
<organism evidence="1 2">
    <name type="scientific">Petrolisthes cinctipes</name>
    <name type="common">Flat porcelain crab</name>
    <dbReference type="NCBI Taxonomy" id="88211"/>
    <lineage>
        <taxon>Eukaryota</taxon>
        <taxon>Metazoa</taxon>
        <taxon>Ecdysozoa</taxon>
        <taxon>Arthropoda</taxon>
        <taxon>Crustacea</taxon>
        <taxon>Multicrustacea</taxon>
        <taxon>Malacostraca</taxon>
        <taxon>Eumalacostraca</taxon>
        <taxon>Eucarida</taxon>
        <taxon>Decapoda</taxon>
        <taxon>Pleocyemata</taxon>
        <taxon>Anomura</taxon>
        <taxon>Galatheoidea</taxon>
        <taxon>Porcellanidae</taxon>
        <taxon>Petrolisthes</taxon>
    </lineage>
</organism>
<comment type="caution">
    <text evidence="1">The sequence shown here is derived from an EMBL/GenBank/DDBJ whole genome shotgun (WGS) entry which is preliminary data.</text>
</comment>